<dbReference type="Proteomes" id="UP000241818">
    <property type="component" value="Unassembled WGS sequence"/>
</dbReference>
<keyword evidence="1" id="KW-1133">Transmembrane helix</keyword>
<dbReference type="AlphaFoldDB" id="A0A2T3BC79"/>
<keyword evidence="1" id="KW-0812">Transmembrane</keyword>
<dbReference type="InParanoid" id="A0A2T3BC79"/>
<evidence type="ECO:0000313" key="3">
    <source>
        <dbReference type="EMBL" id="PSS25935.1"/>
    </source>
</evidence>
<accession>A0A2T3BC79</accession>
<dbReference type="STRING" id="857342.A0A2T3BC79"/>
<proteinExistence type="predicted"/>
<feature type="transmembrane region" description="Helical" evidence="1">
    <location>
        <begin position="157"/>
        <end position="181"/>
    </location>
</feature>
<gene>
    <name evidence="3" type="ORF">M430DRAFT_64420</name>
</gene>
<reference evidence="3 4" key="1">
    <citation type="journal article" date="2018" name="New Phytol.">
        <title>Comparative genomics and transcriptomics depict ericoid mycorrhizal fungi as versatile saprotrophs and plant mutualists.</title>
        <authorList>
            <person name="Martino E."/>
            <person name="Morin E."/>
            <person name="Grelet G.A."/>
            <person name="Kuo A."/>
            <person name="Kohler A."/>
            <person name="Daghino S."/>
            <person name="Barry K.W."/>
            <person name="Cichocki N."/>
            <person name="Clum A."/>
            <person name="Dockter R.B."/>
            <person name="Hainaut M."/>
            <person name="Kuo R.C."/>
            <person name="LaButti K."/>
            <person name="Lindahl B.D."/>
            <person name="Lindquist E.A."/>
            <person name="Lipzen A."/>
            <person name="Khouja H.R."/>
            <person name="Magnuson J."/>
            <person name="Murat C."/>
            <person name="Ohm R.A."/>
            <person name="Singer S.W."/>
            <person name="Spatafora J.W."/>
            <person name="Wang M."/>
            <person name="Veneault-Fourrey C."/>
            <person name="Henrissat B."/>
            <person name="Grigoriev I.V."/>
            <person name="Martin F.M."/>
            <person name="Perotto S."/>
        </authorList>
    </citation>
    <scope>NUCLEOTIDE SEQUENCE [LARGE SCALE GENOMIC DNA]</scope>
    <source>
        <strain evidence="3 4">ATCC 22711</strain>
    </source>
</reference>
<keyword evidence="1" id="KW-0472">Membrane</keyword>
<sequence>MDHPKKQISHVINLLCEGSPVDQKHALDTYFLPDASFTHPLCRVPSFSHVALPLIGEINSRWVIWMIYRWYKILSPRILLTVKCEEFNQKSQILFVEITQRFSPIYLPFYNPDVHLTTKLHLVQDSETQKYHIASQEDLYQTNELLRFVLPGGATLLWVWQLFATFLCIVGAVLLAPVTWVEQRQANVKGNGAQTML</sequence>
<dbReference type="GeneID" id="36577188"/>
<dbReference type="OrthoDB" id="2344312at2759"/>
<dbReference type="InterPro" id="IPR057514">
    <property type="entry name" value="NTF2_SigF"/>
</dbReference>
<dbReference type="PANTHER" id="PTHR35393">
    <property type="entry name" value="CHROMOSOME 1, WHOLE GENOME SHOTGUN SEQUENCE"/>
    <property type="match status" value="1"/>
</dbReference>
<evidence type="ECO:0000313" key="4">
    <source>
        <dbReference type="Proteomes" id="UP000241818"/>
    </source>
</evidence>
<name>A0A2T3BC79_AMORE</name>
<feature type="domain" description="SigF-like NTF2-like" evidence="2">
    <location>
        <begin position="1"/>
        <end position="175"/>
    </location>
</feature>
<protein>
    <recommendedName>
        <fullName evidence="2">SigF-like NTF2-like domain-containing protein</fullName>
    </recommendedName>
</protein>
<dbReference type="Pfam" id="PF24840">
    <property type="entry name" value="NTF2_SigF"/>
    <property type="match status" value="1"/>
</dbReference>
<dbReference type="RefSeq" id="XP_024724534.1">
    <property type="nucleotide sequence ID" value="XM_024869107.1"/>
</dbReference>
<evidence type="ECO:0000256" key="1">
    <source>
        <dbReference type="SAM" id="Phobius"/>
    </source>
</evidence>
<organism evidence="3 4">
    <name type="scientific">Amorphotheca resinae ATCC 22711</name>
    <dbReference type="NCBI Taxonomy" id="857342"/>
    <lineage>
        <taxon>Eukaryota</taxon>
        <taxon>Fungi</taxon>
        <taxon>Dikarya</taxon>
        <taxon>Ascomycota</taxon>
        <taxon>Pezizomycotina</taxon>
        <taxon>Leotiomycetes</taxon>
        <taxon>Helotiales</taxon>
        <taxon>Amorphothecaceae</taxon>
        <taxon>Amorphotheca</taxon>
    </lineage>
</organism>
<dbReference type="PANTHER" id="PTHR35393:SF1">
    <property type="entry name" value="SNOAL-LIKE DOMAIN-CONTAINING PROTEIN"/>
    <property type="match status" value="1"/>
</dbReference>
<keyword evidence="4" id="KW-1185">Reference proteome</keyword>
<dbReference type="EMBL" id="KZ679007">
    <property type="protein sequence ID" value="PSS25935.1"/>
    <property type="molecule type" value="Genomic_DNA"/>
</dbReference>
<evidence type="ECO:0000259" key="2">
    <source>
        <dbReference type="Pfam" id="PF24840"/>
    </source>
</evidence>